<dbReference type="InterPro" id="IPR003439">
    <property type="entry name" value="ABC_transporter-like_ATP-bd"/>
</dbReference>
<feature type="transmembrane region" description="Helical" evidence="9">
    <location>
        <begin position="177"/>
        <end position="196"/>
    </location>
</feature>
<dbReference type="GO" id="GO:0005886">
    <property type="term" value="C:plasma membrane"/>
    <property type="evidence" value="ECO:0007669"/>
    <property type="project" value="UniProtKB-SubCell"/>
</dbReference>
<dbReference type="PROSITE" id="PS50929">
    <property type="entry name" value="ABC_TM1F"/>
    <property type="match status" value="1"/>
</dbReference>
<proteinExistence type="predicted"/>
<dbReference type="Gene3D" id="1.20.1560.10">
    <property type="entry name" value="ABC transporter type 1, transmembrane domain"/>
    <property type="match status" value="1"/>
</dbReference>
<feature type="transmembrane region" description="Helical" evidence="9">
    <location>
        <begin position="264"/>
        <end position="285"/>
    </location>
</feature>
<evidence type="ECO:0000256" key="3">
    <source>
        <dbReference type="ARBA" id="ARBA00022475"/>
    </source>
</evidence>
<keyword evidence="5" id="KW-0547">Nucleotide-binding</keyword>
<reference evidence="12 13" key="1">
    <citation type="submission" date="2014-02" db="EMBL/GenBank/DDBJ databases">
        <authorList>
            <person name="Genoscope - CEA"/>
        </authorList>
    </citation>
    <scope>NUCLEOTIDE SEQUENCE [LARGE SCALE GENOMIC DNA]</scope>
    <source>
        <strain evidence="12 13">PCC 8005</strain>
    </source>
</reference>
<evidence type="ECO:0000259" key="10">
    <source>
        <dbReference type="PROSITE" id="PS50893"/>
    </source>
</evidence>
<keyword evidence="7 9" id="KW-1133">Transmembrane helix</keyword>
<dbReference type="RefSeq" id="WP_046320254.1">
    <property type="nucleotide sequence ID" value="NZ_FO818640.1"/>
</dbReference>
<evidence type="ECO:0000256" key="9">
    <source>
        <dbReference type="SAM" id="Phobius"/>
    </source>
</evidence>
<keyword evidence="4 9" id="KW-0812">Transmembrane</keyword>
<feature type="transmembrane region" description="Helical" evidence="9">
    <location>
        <begin position="20"/>
        <end position="44"/>
    </location>
</feature>
<evidence type="ECO:0000256" key="1">
    <source>
        <dbReference type="ARBA" id="ARBA00004651"/>
    </source>
</evidence>
<feature type="transmembrane region" description="Helical" evidence="9">
    <location>
        <begin position="71"/>
        <end position="88"/>
    </location>
</feature>
<evidence type="ECO:0000256" key="6">
    <source>
        <dbReference type="ARBA" id="ARBA00022840"/>
    </source>
</evidence>
<keyword evidence="13" id="KW-1185">Reference proteome</keyword>
<organism evidence="12 13">
    <name type="scientific">Limnospira indica PCC 8005</name>
    <dbReference type="NCBI Taxonomy" id="376219"/>
    <lineage>
        <taxon>Bacteria</taxon>
        <taxon>Bacillati</taxon>
        <taxon>Cyanobacteriota</taxon>
        <taxon>Cyanophyceae</taxon>
        <taxon>Oscillatoriophycideae</taxon>
        <taxon>Oscillatoriales</taxon>
        <taxon>Sirenicapillariaceae</taxon>
        <taxon>Limnospira</taxon>
    </lineage>
</organism>
<dbReference type="InterPro" id="IPR011527">
    <property type="entry name" value="ABC1_TM_dom"/>
</dbReference>
<dbReference type="SMART" id="SM00382">
    <property type="entry name" value="AAA"/>
    <property type="match status" value="1"/>
</dbReference>
<dbReference type="PANTHER" id="PTHR24221:SF654">
    <property type="entry name" value="ATP-BINDING CASSETTE SUB-FAMILY B MEMBER 6"/>
    <property type="match status" value="1"/>
</dbReference>
<keyword evidence="2" id="KW-0813">Transport</keyword>
<dbReference type="GO" id="GO:0034040">
    <property type="term" value="F:ATPase-coupled lipid transmembrane transporter activity"/>
    <property type="evidence" value="ECO:0007669"/>
    <property type="project" value="TreeGrafter"/>
</dbReference>
<comment type="subcellular location">
    <subcellularLocation>
        <location evidence="1">Cell membrane</location>
        <topology evidence="1">Multi-pass membrane protein</topology>
    </subcellularLocation>
</comment>
<dbReference type="PANTHER" id="PTHR24221">
    <property type="entry name" value="ATP-BINDING CASSETTE SUB-FAMILY B"/>
    <property type="match status" value="1"/>
</dbReference>
<dbReference type="GO" id="GO:0140359">
    <property type="term" value="F:ABC-type transporter activity"/>
    <property type="evidence" value="ECO:0007669"/>
    <property type="project" value="InterPro"/>
</dbReference>
<dbReference type="Pfam" id="PF00005">
    <property type="entry name" value="ABC_tran"/>
    <property type="match status" value="1"/>
</dbReference>
<evidence type="ECO:0000256" key="7">
    <source>
        <dbReference type="ARBA" id="ARBA00022989"/>
    </source>
</evidence>
<evidence type="ECO:0000256" key="8">
    <source>
        <dbReference type="ARBA" id="ARBA00023136"/>
    </source>
</evidence>
<name>A0A9P1NWP8_9CYAN</name>
<dbReference type="InterPro" id="IPR039421">
    <property type="entry name" value="Type_1_exporter"/>
</dbReference>
<evidence type="ECO:0000256" key="2">
    <source>
        <dbReference type="ARBA" id="ARBA00022448"/>
    </source>
</evidence>
<feature type="transmembrane region" description="Helical" evidence="9">
    <location>
        <begin position="150"/>
        <end position="171"/>
    </location>
</feature>
<evidence type="ECO:0000256" key="4">
    <source>
        <dbReference type="ARBA" id="ARBA00022692"/>
    </source>
</evidence>
<gene>
    <name evidence="12" type="ORF">ARTHRO_10733</name>
</gene>
<dbReference type="PROSITE" id="PS50893">
    <property type="entry name" value="ABC_TRANSPORTER_2"/>
    <property type="match status" value="1"/>
</dbReference>
<dbReference type="PROSITE" id="PS00211">
    <property type="entry name" value="ABC_TRANSPORTER_1"/>
    <property type="match status" value="1"/>
</dbReference>
<evidence type="ECO:0000313" key="13">
    <source>
        <dbReference type="Proteomes" id="UP000032946"/>
    </source>
</evidence>
<sequence length="599" mass="66687">MQNFINRFFFILPASPKQLVILVILFVVMSVLEAFGIGMIGPFLNLASHPNLVNESEFVASIYAGLNLTEASHGIALLGLFIIALFAIKSFLNWQIKTYVFGFCLKVRGKLCEKLIQEYLSVPYTFHLSKDSAAVIQCIIIYTQAFALDILMPILNSAANLMIIIALSGLLLMTSQLVVIVLIFLFLPLILILNAFKDKIKYWGKRVSYADESIIRIVNHSLGGIKETKVIGCSGFFEEQLSEQSREYIEAGTFLLSFQVVPRILVEAILILFLVGITSTMILLGQDIDGFIPALSIFALSSIRLLPAISNLSKDVSKLRSMTYVLERLSHDLREIETLKNSEVSNRTVVTKISQLADHKFKNKDFGQIIFDGVTYQYPGSESPAISDVFLSIRKGESIAFIGQSGAGKTTLVDIMLGLLIPQGGDIKIDDISIYNNLRSWQNMIGYIPQSIFLMADTIERNIAFGVADDLIDHKRLQQALEMAQLMDLVKELPDGINTMVGERGVRLSGGQRQRIGIARALYHERDILVLDEATSALDNETESLVTESIKSLSGIKTMIMIAHRLTTIQHCDRLYVMEKGRIVRSGTYNEIVLGNIQS</sequence>
<dbReference type="SUPFAM" id="SSF90123">
    <property type="entry name" value="ABC transporter transmembrane region"/>
    <property type="match status" value="1"/>
</dbReference>
<dbReference type="InterPro" id="IPR003593">
    <property type="entry name" value="AAA+_ATPase"/>
</dbReference>
<evidence type="ECO:0000313" key="12">
    <source>
        <dbReference type="EMBL" id="CDM93060.1"/>
    </source>
</evidence>
<evidence type="ECO:0000256" key="5">
    <source>
        <dbReference type="ARBA" id="ARBA00022741"/>
    </source>
</evidence>
<keyword evidence="8 9" id="KW-0472">Membrane</keyword>
<evidence type="ECO:0000259" key="11">
    <source>
        <dbReference type="PROSITE" id="PS50929"/>
    </source>
</evidence>
<feature type="domain" description="ABC transmembrane type-1" evidence="11">
    <location>
        <begin position="20"/>
        <end position="321"/>
    </location>
</feature>
<dbReference type="GO" id="GO:0016887">
    <property type="term" value="F:ATP hydrolysis activity"/>
    <property type="evidence" value="ECO:0007669"/>
    <property type="project" value="InterPro"/>
</dbReference>
<dbReference type="Proteomes" id="UP000032946">
    <property type="component" value="Chromosome"/>
</dbReference>
<keyword evidence="6" id="KW-0067">ATP-binding</keyword>
<dbReference type="InterPro" id="IPR036640">
    <property type="entry name" value="ABC1_TM_sf"/>
</dbReference>
<dbReference type="AlphaFoldDB" id="A0A9P1NWP8"/>
<dbReference type="SUPFAM" id="SSF52540">
    <property type="entry name" value="P-loop containing nucleoside triphosphate hydrolases"/>
    <property type="match status" value="1"/>
</dbReference>
<accession>A0A9P1NWP8</accession>
<dbReference type="GO" id="GO:0005524">
    <property type="term" value="F:ATP binding"/>
    <property type="evidence" value="ECO:0007669"/>
    <property type="project" value="UniProtKB-KW"/>
</dbReference>
<dbReference type="InterPro" id="IPR017871">
    <property type="entry name" value="ABC_transporter-like_CS"/>
</dbReference>
<keyword evidence="3" id="KW-1003">Cell membrane</keyword>
<feature type="domain" description="ABC transporter" evidence="10">
    <location>
        <begin position="369"/>
        <end position="597"/>
    </location>
</feature>
<dbReference type="Gene3D" id="3.40.50.300">
    <property type="entry name" value="P-loop containing nucleotide triphosphate hydrolases"/>
    <property type="match status" value="1"/>
</dbReference>
<dbReference type="FunFam" id="3.40.50.300:FF:000299">
    <property type="entry name" value="ABC transporter ATP-binding protein/permease"/>
    <property type="match status" value="1"/>
</dbReference>
<dbReference type="EMBL" id="FO818640">
    <property type="protein sequence ID" value="CDM93060.1"/>
    <property type="molecule type" value="Genomic_DNA"/>
</dbReference>
<dbReference type="InterPro" id="IPR027417">
    <property type="entry name" value="P-loop_NTPase"/>
</dbReference>
<protein>
    <submittedName>
        <fullName evidence="12">ABC transporter related</fullName>
    </submittedName>
</protein>